<dbReference type="AlphaFoldDB" id="A0A0C3SBI5"/>
<feature type="region of interest" description="Disordered" evidence="1">
    <location>
        <begin position="381"/>
        <end position="436"/>
    </location>
</feature>
<feature type="region of interest" description="Disordered" evidence="1">
    <location>
        <begin position="185"/>
        <end position="223"/>
    </location>
</feature>
<accession>A0A0C3SBI5</accession>
<dbReference type="Proteomes" id="UP000053257">
    <property type="component" value="Unassembled WGS sequence"/>
</dbReference>
<keyword evidence="3" id="KW-1185">Reference proteome</keyword>
<feature type="region of interest" description="Disordered" evidence="1">
    <location>
        <begin position="589"/>
        <end position="704"/>
    </location>
</feature>
<feature type="region of interest" description="Disordered" evidence="1">
    <location>
        <begin position="320"/>
        <end position="353"/>
    </location>
</feature>
<name>A0A0C3SBI5_PHLG1</name>
<dbReference type="EMBL" id="KN840459">
    <property type="protein sequence ID" value="KIP10062.1"/>
    <property type="molecule type" value="Genomic_DNA"/>
</dbReference>
<sequence length="704" mass="76085">MAQTKTPPPAARRGSIDSLDIQTAMNKYSSSNLLTVSFSSIPSMDSTHSFGQISDYPHATCSTPLFLTLNRTPTLLCPEHQSLARSSNVAISVPTLPRMRLLLTEPISVARWMEQSPLSAAAALDDLKGNVLPEGSVTSIWKPEGSMFSPEEFEASLRQRRTPNHRDAHAASLLAVSQSTDASCNDLSSSTISGVDADSPAGSTHQSAYDSERKSSDQTGRADPAAVPTIMLSNSTAAMPLSFESSLSIAPLAARRGRKVPAPLELSSATLAPSHDLYPGIPSPFLGSPSSYSPKFEFSQNPEEFSMNLAAMCQDLRSRCPPLHPPSPTGLQPFTPVDPLTDSDSSLSSDYSKSDSDDWAFAKEILAEHLDLVPQDSAEYPLSPVSDAAPAQTSGDHEADSYSWASAPTLTNSPQTSISSEPRTSAQDTKVDPVTLQRRRRTVIIETPHKSAPDGLRPARVTIDLSHLADDSTDASMTTDFDTPLPLEISVASPLDNFVESTPRHLRPVSSATLRMPIRGILKTREKKRVRFSFLPGMDGEDGGEAGCSFDVDEDEAAEEPRRKRAATTPLIRPGSLQRPRSAIPTEFAAQRASFPKRPLVKPFVRHSTANDVSPTPTSRTARQSMPLVPRVVDKGEVGSPRKLSSIARRSMPAVDTKKKHAKPSSNDENSGRRHNGEVKPSQKATSPPKSRMPFRAIFTKLRS</sequence>
<feature type="compositionally biased region" description="Low complexity" evidence="1">
    <location>
        <begin position="342"/>
        <end position="351"/>
    </location>
</feature>
<evidence type="ECO:0000313" key="2">
    <source>
        <dbReference type="EMBL" id="KIP10062.1"/>
    </source>
</evidence>
<evidence type="ECO:0000313" key="3">
    <source>
        <dbReference type="Proteomes" id="UP000053257"/>
    </source>
</evidence>
<dbReference type="HOGENOM" id="CLU_390807_0_0_1"/>
<gene>
    <name evidence="2" type="ORF">PHLGIDRAFT_282850</name>
</gene>
<proteinExistence type="predicted"/>
<feature type="compositionally biased region" description="Polar residues" evidence="1">
    <location>
        <begin position="608"/>
        <end position="624"/>
    </location>
</feature>
<reference evidence="2 3" key="1">
    <citation type="journal article" date="2014" name="PLoS Genet.">
        <title>Analysis of the Phlebiopsis gigantea genome, transcriptome and secretome provides insight into its pioneer colonization strategies of wood.</title>
        <authorList>
            <person name="Hori C."/>
            <person name="Ishida T."/>
            <person name="Igarashi K."/>
            <person name="Samejima M."/>
            <person name="Suzuki H."/>
            <person name="Master E."/>
            <person name="Ferreira P."/>
            <person name="Ruiz-Duenas F.J."/>
            <person name="Held B."/>
            <person name="Canessa P."/>
            <person name="Larrondo L.F."/>
            <person name="Schmoll M."/>
            <person name="Druzhinina I.S."/>
            <person name="Kubicek C.P."/>
            <person name="Gaskell J.A."/>
            <person name="Kersten P."/>
            <person name="St John F."/>
            <person name="Glasner J."/>
            <person name="Sabat G."/>
            <person name="Splinter BonDurant S."/>
            <person name="Syed K."/>
            <person name="Yadav J."/>
            <person name="Mgbeahuruike A.C."/>
            <person name="Kovalchuk A."/>
            <person name="Asiegbu F.O."/>
            <person name="Lackner G."/>
            <person name="Hoffmeister D."/>
            <person name="Rencoret J."/>
            <person name="Gutierrez A."/>
            <person name="Sun H."/>
            <person name="Lindquist E."/>
            <person name="Barry K."/>
            <person name="Riley R."/>
            <person name="Grigoriev I.V."/>
            <person name="Henrissat B."/>
            <person name="Kues U."/>
            <person name="Berka R.M."/>
            <person name="Martinez A.T."/>
            <person name="Covert S.F."/>
            <person name="Blanchette R.A."/>
            <person name="Cullen D."/>
        </authorList>
    </citation>
    <scope>NUCLEOTIDE SEQUENCE [LARGE SCALE GENOMIC DNA]</scope>
    <source>
        <strain evidence="2 3">11061_1 CR5-6</strain>
    </source>
</reference>
<feature type="compositionally biased region" description="Polar residues" evidence="1">
    <location>
        <begin position="403"/>
        <end position="428"/>
    </location>
</feature>
<organism evidence="2 3">
    <name type="scientific">Phlebiopsis gigantea (strain 11061_1 CR5-6)</name>
    <name type="common">White-rot fungus</name>
    <name type="synonym">Peniophora gigantea</name>
    <dbReference type="NCBI Taxonomy" id="745531"/>
    <lineage>
        <taxon>Eukaryota</taxon>
        <taxon>Fungi</taxon>
        <taxon>Dikarya</taxon>
        <taxon>Basidiomycota</taxon>
        <taxon>Agaricomycotina</taxon>
        <taxon>Agaricomycetes</taxon>
        <taxon>Polyporales</taxon>
        <taxon>Phanerochaetaceae</taxon>
        <taxon>Phlebiopsis</taxon>
    </lineage>
</organism>
<evidence type="ECO:0000256" key="1">
    <source>
        <dbReference type="SAM" id="MobiDB-lite"/>
    </source>
</evidence>
<dbReference type="OrthoDB" id="2646484at2759"/>
<protein>
    <submittedName>
        <fullName evidence="2">Uncharacterized protein</fullName>
    </submittedName>
</protein>